<feature type="region of interest" description="Disordered" evidence="1">
    <location>
        <begin position="29"/>
        <end position="49"/>
    </location>
</feature>
<dbReference type="EMBL" id="KZ857515">
    <property type="protein sequence ID" value="RDX41348.1"/>
    <property type="molecule type" value="Genomic_DNA"/>
</dbReference>
<feature type="compositionally biased region" description="Acidic residues" evidence="1">
    <location>
        <begin position="501"/>
        <end position="515"/>
    </location>
</feature>
<dbReference type="OrthoDB" id="3060996at2759"/>
<dbReference type="Proteomes" id="UP000256964">
    <property type="component" value="Unassembled WGS sequence"/>
</dbReference>
<name>A0A371CM41_9APHY</name>
<evidence type="ECO:0000256" key="1">
    <source>
        <dbReference type="SAM" id="MobiDB-lite"/>
    </source>
</evidence>
<gene>
    <name evidence="2" type="ORF">OH76DRAFT_220676</name>
</gene>
<evidence type="ECO:0000313" key="2">
    <source>
        <dbReference type="EMBL" id="RDX41348.1"/>
    </source>
</evidence>
<proteinExistence type="predicted"/>
<evidence type="ECO:0008006" key="4">
    <source>
        <dbReference type="Google" id="ProtNLM"/>
    </source>
</evidence>
<evidence type="ECO:0000313" key="3">
    <source>
        <dbReference type="Proteomes" id="UP000256964"/>
    </source>
</evidence>
<accession>A0A371CM41</accession>
<organism evidence="2 3">
    <name type="scientific">Lentinus brumalis</name>
    <dbReference type="NCBI Taxonomy" id="2498619"/>
    <lineage>
        <taxon>Eukaryota</taxon>
        <taxon>Fungi</taxon>
        <taxon>Dikarya</taxon>
        <taxon>Basidiomycota</taxon>
        <taxon>Agaricomycotina</taxon>
        <taxon>Agaricomycetes</taxon>
        <taxon>Polyporales</taxon>
        <taxon>Polyporaceae</taxon>
        <taxon>Lentinus</taxon>
    </lineage>
</organism>
<reference evidence="2 3" key="1">
    <citation type="journal article" date="2018" name="Biotechnol. Biofuels">
        <title>Integrative visual omics of the white-rot fungus Polyporus brumalis exposes the biotechnological potential of its oxidative enzymes for delignifying raw plant biomass.</title>
        <authorList>
            <person name="Miyauchi S."/>
            <person name="Rancon A."/>
            <person name="Drula E."/>
            <person name="Hage H."/>
            <person name="Chaduli D."/>
            <person name="Favel A."/>
            <person name="Grisel S."/>
            <person name="Henrissat B."/>
            <person name="Herpoel-Gimbert I."/>
            <person name="Ruiz-Duenas F.J."/>
            <person name="Chevret D."/>
            <person name="Hainaut M."/>
            <person name="Lin J."/>
            <person name="Wang M."/>
            <person name="Pangilinan J."/>
            <person name="Lipzen A."/>
            <person name="Lesage-Meessen L."/>
            <person name="Navarro D."/>
            <person name="Riley R."/>
            <person name="Grigoriev I.V."/>
            <person name="Zhou S."/>
            <person name="Raouche S."/>
            <person name="Rosso M.N."/>
        </authorList>
    </citation>
    <scope>NUCLEOTIDE SEQUENCE [LARGE SCALE GENOMIC DNA]</scope>
    <source>
        <strain evidence="2 3">BRFM 1820</strain>
    </source>
</reference>
<feature type="region of interest" description="Disordered" evidence="1">
    <location>
        <begin position="484"/>
        <end position="515"/>
    </location>
</feature>
<protein>
    <recommendedName>
        <fullName evidence="4">F-box domain-containing protein</fullName>
    </recommendedName>
</protein>
<dbReference type="AlphaFoldDB" id="A0A371CM41"/>
<sequence length="563" mass="64290">MSALPNYTSDVDAIIAHEMAKARQRRAKLSAAPKEPGINENVNPPTTLDAPRSFQVARLPHELLLHIFRETVPPIYQHDPSVTQGPRNPWLTALRTRKALVLTCKTFFGPATEVLYEDIVIRRMGQIPALARTLGPSPSSSARDVGTLVRRLRLDGCVVWAPCADVVREDLRLILQRCTQLRWFSFHPHPQFPFANEPLDDGSRDGFNPTWLLQPDPDRDSVGGLLRERLDTSLRVLDLALELDERLLMRLQWFLAAAPTLSVLKLGKVVPQQYSDELMSHPMLCLPSLRDLTIHVDHIPFQQYLCERWEMPQLRLLTATGCEEFPETLLRTHGSRLTYFHMHHGVTFAWELPRLASLADIGALCPLLEHLVIPTWIRDPLTINAPSLRFVDVWGHHPPPEIWKQGWYQLDKSSALPKLRLVRILTTMPRQQWESLVSLDWPLICHPTAVRGDAQRVYVFPGVRAVQTSWGVLHDYQDHDVSWSYPDGHGERRDNSGWYEGGDEEDTDTDDETDLDQPSFTIEEELNMLLGDGGHHPVEQLSRDAVLDMFHDSQGREFLFDDD</sequence>
<keyword evidence="3" id="KW-1185">Reference proteome</keyword>